<dbReference type="RefSeq" id="WP_212528393.1">
    <property type="nucleotide sequence ID" value="NZ_JAGSOG010000042.1"/>
</dbReference>
<feature type="transmembrane region" description="Helical" evidence="1">
    <location>
        <begin position="64"/>
        <end position="87"/>
    </location>
</feature>
<proteinExistence type="predicted"/>
<comment type="caution">
    <text evidence="2">The sequence shown here is derived from an EMBL/GenBank/DDBJ whole genome shotgun (WGS) entry which is preliminary data.</text>
</comment>
<dbReference type="Proteomes" id="UP000675781">
    <property type="component" value="Unassembled WGS sequence"/>
</dbReference>
<dbReference type="EMBL" id="JAGSOG010000042">
    <property type="protein sequence ID" value="MBR7833872.1"/>
    <property type="molecule type" value="Genomic_DNA"/>
</dbReference>
<keyword evidence="1" id="KW-0812">Transmembrane</keyword>
<keyword evidence="1" id="KW-1133">Transmembrane helix</keyword>
<sequence>MPTSTDGPNPASRPGPTTAAGRLLIILGGAGLALWALIVLLGLAVASALNSPDAGGTGQPIRAWAYLVIALPAALCIMETVSGILVLRRVRWGLTTALVISSLAAAGGIIGVAAPLLGAGAIHESATDAALFSLYAGIHILTITLLVNDDTRRWYRPARPRSGAAGSN</sequence>
<organism evidence="2 3">
    <name type="scientific">Actinospica durhamensis</name>
    <dbReference type="NCBI Taxonomy" id="1508375"/>
    <lineage>
        <taxon>Bacteria</taxon>
        <taxon>Bacillati</taxon>
        <taxon>Actinomycetota</taxon>
        <taxon>Actinomycetes</taxon>
        <taxon>Catenulisporales</taxon>
        <taxon>Actinospicaceae</taxon>
        <taxon>Actinospica</taxon>
    </lineage>
</organism>
<evidence type="ECO:0000256" key="1">
    <source>
        <dbReference type="SAM" id="Phobius"/>
    </source>
</evidence>
<keyword evidence="3" id="KW-1185">Reference proteome</keyword>
<protein>
    <submittedName>
        <fullName evidence="2">Uncharacterized protein</fullName>
    </submittedName>
</protein>
<feature type="transmembrane region" description="Helical" evidence="1">
    <location>
        <begin position="129"/>
        <end position="147"/>
    </location>
</feature>
<feature type="transmembrane region" description="Helical" evidence="1">
    <location>
        <begin position="23"/>
        <end position="44"/>
    </location>
</feature>
<accession>A0A941ENV6</accession>
<feature type="transmembrane region" description="Helical" evidence="1">
    <location>
        <begin position="94"/>
        <end position="117"/>
    </location>
</feature>
<evidence type="ECO:0000313" key="3">
    <source>
        <dbReference type="Proteomes" id="UP000675781"/>
    </source>
</evidence>
<evidence type="ECO:0000313" key="2">
    <source>
        <dbReference type="EMBL" id="MBR7833872.1"/>
    </source>
</evidence>
<dbReference type="AlphaFoldDB" id="A0A941ENV6"/>
<reference evidence="2" key="1">
    <citation type="submission" date="2021-04" db="EMBL/GenBank/DDBJ databases">
        <title>Genome based classification of Actinospica acidithermotolerans sp. nov., an actinobacterium isolated from an Indonesian hot spring.</title>
        <authorList>
            <person name="Kusuma A.B."/>
            <person name="Putra K.E."/>
            <person name="Nafisah S."/>
            <person name="Loh J."/>
            <person name="Nouioui I."/>
            <person name="Goodfellow M."/>
        </authorList>
    </citation>
    <scope>NUCLEOTIDE SEQUENCE</scope>
    <source>
        <strain evidence="2">CSCA 57</strain>
    </source>
</reference>
<keyword evidence="1" id="KW-0472">Membrane</keyword>
<gene>
    <name evidence="2" type="ORF">KDL01_11380</name>
</gene>
<name>A0A941ENV6_9ACTN</name>